<evidence type="ECO:0000256" key="1">
    <source>
        <dbReference type="ARBA" id="ARBA00006914"/>
    </source>
</evidence>
<dbReference type="SUPFAM" id="SSF52540">
    <property type="entry name" value="P-loop containing nucleoside triphosphate hydrolases"/>
    <property type="match status" value="1"/>
</dbReference>
<keyword evidence="6" id="KW-1185">Reference proteome</keyword>
<comment type="caution">
    <text evidence="5">The sequence shown here is derived from an EMBL/GenBank/DDBJ whole genome shotgun (WGS) entry which is preliminary data.</text>
</comment>
<dbReference type="InterPro" id="IPR027417">
    <property type="entry name" value="P-loop_NTPase"/>
</dbReference>
<evidence type="ECO:0000313" key="6">
    <source>
        <dbReference type="Proteomes" id="UP001310022"/>
    </source>
</evidence>
<dbReference type="InterPro" id="IPR003593">
    <property type="entry name" value="AAA+_ATPase"/>
</dbReference>
<keyword evidence="2" id="KW-0547">Nucleotide-binding</keyword>
<gene>
    <name evidence="5" type="ORF">PEDI_45690</name>
</gene>
<dbReference type="SMART" id="SM00382">
    <property type="entry name" value="AAA"/>
    <property type="match status" value="1"/>
</dbReference>
<accession>A0AAN5AMP5</accession>
<protein>
    <recommendedName>
        <fullName evidence="4">AAA+ ATPase domain-containing protein</fullName>
    </recommendedName>
</protein>
<evidence type="ECO:0000313" key="5">
    <source>
        <dbReference type="EMBL" id="GJM64017.1"/>
    </source>
</evidence>
<reference evidence="5 6" key="1">
    <citation type="submission" date="2021-12" db="EMBL/GenBank/DDBJ databases">
        <title>Genome sequencing of bacteria with rrn-lacking chromosome and rrn-plasmid.</title>
        <authorList>
            <person name="Anda M."/>
            <person name="Iwasaki W."/>
        </authorList>
    </citation>
    <scope>NUCLEOTIDE SEQUENCE [LARGE SCALE GENOMIC DNA]</scope>
    <source>
        <strain evidence="5 6">NBRC 15940</strain>
    </source>
</reference>
<proteinExistence type="inferred from homology"/>
<dbReference type="GO" id="GO:0005524">
    <property type="term" value="F:ATP binding"/>
    <property type="evidence" value="ECO:0007669"/>
    <property type="project" value="UniProtKB-KW"/>
</dbReference>
<evidence type="ECO:0000256" key="2">
    <source>
        <dbReference type="ARBA" id="ARBA00022741"/>
    </source>
</evidence>
<dbReference type="EMBL" id="BQKE01000003">
    <property type="protein sequence ID" value="GJM64017.1"/>
    <property type="molecule type" value="Genomic_DNA"/>
</dbReference>
<sequence length="434" mass="48836">MVTTTTTDFITSELAWLERCIAQRKLALKSGLPHLGFEATPCEGEGLYVDFIREHHLSAEERLVMILALAPHVRPDIMDQLLDDQGKLAQFRLIQSASKAQVLPTAETALQLIAGTDLSRRLRVCRYFEAEHFFFRKGVLDIVKSKSTGSQFDGELRLNADYVDCFLFNAIRKPKYSPEFPAHLLQTKMEWEDLILNDTTAEKISEMRDAINLHETLAEEWGLGKHIKAGYRAIFYGPSGTGKSLTATLLGKALGRDVYRVDLSAVISKYIGETEENIARLLNKSEDKGYILFFDEGDALFGSRAKDAQNSNDQHHNQLIAYLLQAIENYNGIIILATNLKANLDEAFARRFQSSIYFGVPKPAQGLALWKMLWPEQLKADASLNFKMLVTTKPFTAAMIVQIIQTLALQAIRKNNFSVGLGDIKRVSDELMKK</sequence>
<dbReference type="Pfam" id="PF00004">
    <property type="entry name" value="AAA"/>
    <property type="match status" value="1"/>
</dbReference>
<dbReference type="GO" id="GO:0016887">
    <property type="term" value="F:ATP hydrolysis activity"/>
    <property type="evidence" value="ECO:0007669"/>
    <property type="project" value="InterPro"/>
</dbReference>
<dbReference type="RefSeq" id="WP_338239103.1">
    <property type="nucleotide sequence ID" value="NZ_BQKE01000003.1"/>
</dbReference>
<dbReference type="Gene3D" id="3.40.50.300">
    <property type="entry name" value="P-loop containing nucleotide triphosphate hydrolases"/>
    <property type="match status" value="1"/>
</dbReference>
<organism evidence="5 6">
    <name type="scientific">Persicobacter diffluens</name>
    <dbReference type="NCBI Taxonomy" id="981"/>
    <lineage>
        <taxon>Bacteria</taxon>
        <taxon>Pseudomonadati</taxon>
        <taxon>Bacteroidota</taxon>
        <taxon>Cytophagia</taxon>
        <taxon>Cytophagales</taxon>
        <taxon>Persicobacteraceae</taxon>
        <taxon>Persicobacter</taxon>
    </lineage>
</organism>
<keyword evidence="3" id="KW-0067">ATP-binding</keyword>
<evidence type="ECO:0000259" key="4">
    <source>
        <dbReference type="SMART" id="SM00382"/>
    </source>
</evidence>
<dbReference type="CDD" id="cd19481">
    <property type="entry name" value="RecA-like_protease"/>
    <property type="match status" value="1"/>
</dbReference>
<comment type="similarity">
    <text evidence="1">Belongs to the AAA ATPase family.</text>
</comment>
<dbReference type="InterPro" id="IPR050221">
    <property type="entry name" value="26S_Proteasome_ATPase"/>
</dbReference>
<dbReference type="AlphaFoldDB" id="A0AAN5AMP5"/>
<feature type="domain" description="AAA+ ATPase" evidence="4">
    <location>
        <begin position="229"/>
        <end position="362"/>
    </location>
</feature>
<name>A0AAN5AMP5_9BACT</name>
<dbReference type="InterPro" id="IPR003959">
    <property type="entry name" value="ATPase_AAA_core"/>
</dbReference>
<dbReference type="PANTHER" id="PTHR23073">
    <property type="entry name" value="26S PROTEASOME REGULATORY SUBUNIT"/>
    <property type="match status" value="1"/>
</dbReference>
<dbReference type="Proteomes" id="UP001310022">
    <property type="component" value="Unassembled WGS sequence"/>
</dbReference>
<evidence type="ECO:0000256" key="3">
    <source>
        <dbReference type="ARBA" id="ARBA00022840"/>
    </source>
</evidence>